<keyword evidence="3" id="KW-1185">Reference proteome</keyword>
<sequence>MGSRPGGATAPIEGSSRSGSRPQFRNCDAASNTATAPFLTNVESHFGRVTLTAPDNIRRTRRDRAAAARRSPQPVATNLLGDAGVIRRAASAQTLPRTGVPLARMAQEAPAYSTSASTAHVTRPPHNNAARYVTTTQRDGIQYAGRHNMWDAIPNVEEEADPPPAFAEDRTPAAPNVQPRVPNSPPPAYVAEEPEQQDGDDDNGDDTNNESEAEDEFMRQERAAWEADRMAGMSVHVRVARSNQRRAAYERRQLALPEVPVESEQASAQAASDAQPPTDARSADGQPPTSVPAPGEQPPNAHASTNVQPRTDSRPPTTAPTPTISHATQPPANAPINISANVPSHAPVHTPAVELSDDSSVDEQIRPLPQWERRPRREDSDSDESLFADSDEEQAAPAEAATATATAASASAAASASTSMSASGELPGRRPLPQPPTSRAGVLSAREQLQDADVIRQLGLALERPNPLTPSQITRANTIRGIALQRGASVRAARSSAAPPPRQLHLPAVTEATRHFPPTDPVRSASMSSNDSAGLSRRESIIAAVPPIPDAEPYPNAQQQRPANETAEITDLELATALLDDPNYRFESAALLTEFLGPATPGALLTERERSDIPVGRVEQNASSRSVVGVNVDNCGICLSEFLPGEMAVLAAEQPAVSPVPSGHWQ</sequence>
<evidence type="ECO:0000313" key="3">
    <source>
        <dbReference type="Proteomes" id="UP001219933"/>
    </source>
</evidence>
<reference evidence="2" key="1">
    <citation type="submission" date="2023-03" db="EMBL/GenBank/DDBJ databases">
        <title>Mating type loci evolution in Malassezia.</title>
        <authorList>
            <person name="Coelho M.A."/>
        </authorList>
    </citation>
    <scope>NUCLEOTIDE SEQUENCE</scope>
    <source>
        <strain evidence="2">CBS 11721</strain>
    </source>
</reference>
<protein>
    <submittedName>
        <fullName evidence="2">Uncharacterized protein</fullName>
    </submittedName>
</protein>
<accession>A0AAF0EZ20</accession>
<feature type="compositionally biased region" description="Low complexity" evidence="1">
    <location>
        <begin position="395"/>
        <end position="423"/>
    </location>
</feature>
<organism evidence="2 3">
    <name type="scientific">Malassezia cuniculi</name>
    <dbReference type="NCBI Taxonomy" id="948313"/>
    <lineage>
        <taxon>Eukaryota</taxon>
        <taxon>Fungi</taxon>
        <taxon>Dikarya</taxon>
        <taxon>Basidiomycota</taxon>
        <taxon>Ustilaginomycotina</taxon>
        <taxon>Malasseziomycetes</taxon>
        <taxon>Malasseziales</taxon>
        <taxon>Malasseziaceae</taxon>
        <taxon>Malassezia</taxon>
    </lineage>
</organism>
<evidence type="ECO:0000256" key="1">
    <source>
        <dbReference type="SAM" id="MobiDB-lite"/>
    </source>
</evidence>
<feature type="region of interest" description="Disordered" evidence="1">
    <location>
        <begin position="157"/>
        <end position="232"/>
    </location>
</feature>
<feature type="compositionally biased region" description="Low complexity" evidence="1">
    <location>
        <begin position="262"/>
        <end position="280"/>
    </location>
</feature>
<feature type="region of interest" description="Disordered" evidence="1">
    <location>
        <begin position="514"/>
        <end position="533"/>
    </location>
</feature>
<gene>
    <name evidence="2" type="ORF">MCUN1_002183</name>
</gene>
<evidence type="ECO:0000313" key="2">
    <source>
        <dbReference type="EMBL" id="WFD35332.1"/>
    </source>
</evidence>
<dbReference type="EMBL" id="CP119879">
    <property type="protein sequence ID" value="WFD35332.1"/>
    <property type="molecule type" value="Genomic_DNA"/>
</dbReference>
<dbReference type="Proteomes" id="UP001219933">
    <property type="component" value="Chromosome 3"/>
</dbReference>
<feature type="region of interest" description="Disordered" evidence="1">
    <location>
        <begin position="1"/>
        <end position="28"/>
    </location>
</feature>
<feature type="compositionally biased region" description="Acidic residues" evidence="1">
    <location>
        <begin position="380"/>
        <end position="394"/>
    </location>
</feature>
<name>A0AAF0EZ20_9BASI</name>
<feature type="compositionally biased region" description="Acidic residues" evidence="1">
    <location>
        <begin position="192"/>
        <end position="215"/>
    </location>
</feature>
<proteinExistence type="predicted"/>
<feature type="compositionally biased region" description="Polar residues" evidence="1">
    <location>
        <begin position="302"/>
        <end position="342"/>
    </location>
</feature>
<feature type="compositionally biased region" description="Basic and acidic residues" evidence="1">
    <location>
        <begin position="216"/>
        <end position="229"/>
    </location>
</feature>
<feature type="compositionally biased region" description="Polar residues" evidence="1">
    <location>
        <begin position="15"/>
        <end position="28"/>
    </location>
</feature>
<feature type="region of interest" description="Disordered" evidence="1">
    <location>
        <begin position="255"/>
        <end position="444"/>
    </location>
</feature>
<dbReference type="AlphaFoldDB" id="A0AAF0EZ20"/>